<dbReference type="GO" id="GO:0016787">
    <property type="term" value="F:hydrolase activity"/>
    <property type="evidence" value="ECO:0007669"/>
    <property type="project" value="UniProtKB-KW"/>
</dbReference>
<organism evidence="3 4">
    <name type="scientific">Candidatus Opimibacter skivensis</name>
    <dbReference type="NCBI Taxonomy" id="2982028"/>
    <lineage>
        <taxon>Bacteria</taxon>
        <taxon>Pseudomonadati</taxon>
        <taxon>Bacteroidota</taxon>
        <taxon>Saprospiria</taxon>
        <taxon>Saprospirales</taxon>
        <taxon>Saprospiraceae</taxon>
        <taxon>Candidatus Opimibacter</taxon>
    </lineage>
</organism>
<keyword evidence="1" id="KW-0378">Hydrolase</keyword>
<gene>
    <name evidence="3" type="ORF">IPP15_10820</name>
</gene>
<dbReference type="Proteomes" id="UP000808337">
    <property type="component" value="Unassembled WGS sequence"/>
</dbReference>
<protein>
    <submittedName>
        <fullName evidence="3">SMP-30/gluconolactonase/LRE family protein</fullName>
    </submittedName>
</protein>
<name>A0A9D7STK5_9BACT</name>
<dbReference type="PANTHER" id="PTHR47572:SF4">
    <property type="entry name" value="LACTONASE DRP35"/>
    <property type="match status" value="1"/>
</dbReference>
<feature type="domain" description="SMP-30/Gluconolactonase/LRE-like region" evidence="2">
    <location>
        <begin position="63"/>
        <end position="327"/>
    </location>
</feature>
<comment type="caution">
    <text evidence="3">The sequence shown here is derived from an EMBL/GenBank/DDBJ whole genome shotgun (WGS) entry which is preliminary data.</text>
</comment>
<evidence type="ECO:0000313" key="4">
    <source>
        <dbReference type="Proteomes" id="UP000808337"/>
    </source>
</evidence>
<evidence type="ECO:0000256" key="1">
    <source>
        <dbReference type="ARBA" id="ARBA00022801"/>
    </source>
</evidence>
<dbReference type="AlphaFoldDB" id="A0A9D7STK5"/>
<dbReference type="EMBL" id="JADKGY010000008">
    <property type="protein sequence ID" value="MBK9982893.1"/>
    <property type="molecule type" value="Genomic_DNA"/>
</dbReference>
<dbReference type="SUPFAM" id="SSF63829">
    <property type="entry name" value="Calcium-dependent phosphotriesterase"/>
    <property type="match status" value="1"/>
</dbReference>
<sequence length="344" mass="38424">MNFLQIILPFIISLAACKQINQAKLSTDNDKIDRIRIEILDKQAKRFLTENSRIITIARGFNWAEGTLWLKDQQALLFSDVPENKIYRWSAKDGLTTWLEPSGYTGPKEKKREGSNGLLINDKNQLVICQHGDRRISLMNAPLSNPEPKFISLVDNWRNKRLNSPNDAIYHDGMLYFTDPPYGLPGQDQDPEKELGFYGVYRIGHTGAIIMVIDSLLRPNGIGFSPANEVMYVSDSDPKRAIWMKYTMGTNGNAVSGKVLYDATDLVGKVNGLPDGLKVHPTGYVFATGPGGLWIFSPEDEVVARIHIPQATANCAFDDTYTHLYIAADSTILQVTLKDGMGKQ</sequence>
<evidence type="ECO:0000313" key="3">
    <source>
        <dbReference type="EMBL" id="MBK9982893.1"/>
    </source>
</evidence>
<dbReference type="PANTHER" id="PTHR47572">
    <property type="entry name" value="LIPOPROTEIN-RELATED"/>
    <property type="match status" value="1"/>
</dbReference>
<dbReference type="InterPro" id="IPR011042">
    <property type="entry name" value="6-blade_b-propeller_TolB-like"/>
</dbReference>
<dbReference type="InterPro" id="IPR013658">
    <property type="entry name" value="SGL"/>
</dbReference>
<dbReference type="Pfam" id="PF08450">
    <property type="entry name" value="SGL"/>
    <property type="match status" value="1"/>
</dbReference>
<proteinExistence type="predicted"/>
<reference evidence="3 4" key="1">
    <citation type="submission" date="2020-10" db="EMBL/GenBank/DDBJ databases">
        <title>Connecting structure to function with the recovery of over 1000 high-quality activated sludge metagenome-assembled genomes encoding full-length rRNA genes using long-read sequencing.</title>
        <authorList>
            <person name="Singleton C.M."/>
            <person name="Petriglieri F."/>
            <person name="Kristensen J.M."/>
            <person name="Kirkegaard R.H."/>
            <person name="Michaelsen T.Y."/>
            <person name="Andersen M.H."/>
            <person name="Karst S.M."/>
            <person name="Dueholm M.S."/>
            <person name="Nielsen P.H."/>
            <person name="Albertsen M."/>
        </authorList>
    </citation>
    <scope>NUCLEOTIDE SEQUENCE [LARGE SCALE GENOMIC DNA]</scope>
    <source>
        <strain evidence="3">Ribe_18-Q3-R11-54_MAXAC.273</strain>
    </source>
</reference>
<accession>A0A9D7STK5</accession>
<evidence type="ECO:0000259" key="2">
    <source>
        <dbReference type="Pfam" id="PF08450"/>
    </source>
</evidence>
<dbReference type="Gene3D" id="2.120.10.30">
    <property type="entry name" value="TolB, C-terminal domain"/>
    <property type="match status" value="1"/>
</dbReference>
<dbReference type="InterPro" id="IPR051262">
    <property type="entry name" value="SMP-30/CGR1_Lactonase"/>
</dbReference>